<proteinExistence type="predicted"/>
<protein>
    <submittedName>
        <fullName evidence="1">Uncharacterized protein</fullName>
    </submittedName>
</protein>
<evidence type="ECO:0000313" key="1">
    <source>
        <dbReference type="EMBL" id="KAJ0013924.1"/>
    </source>
</evidence>
<reference evidence="2" key="1">
    <citation type="journal article" date="2023" name="G3 (Bethesda)">
        <title>Genome assembly and association tests identify interacting loci associated with vigor, precocity, and sex in interspecific pistachio rootstocks.</title>
        <authorList>
            <person name="Palmer W."/>
            <person name="Jacygrad E."/>
            <person name="Sagayaradj S."/>
            <person name="Cavanaugh K."/>
            <person name="Han R."/>
            <person name="Bertier L."/>
            <person name="Beede B."/>
            <person name="Kafkas S."/>
            <person name="Golino D."/>
            <person name="Preece J."/>
            <person name="Michelmore R."/>
        </authorList>
    </citation>
    <scope>NUCLEOTIDE SEQUENCE [LARGE SCALE GENOMIC DNA]</scope>
</reference>
<keyword evidence="2" id="KW-1185">Reference proteome</keyword>
<comment type="caution">
    <text evidence="1">The sequence shown here is derived from an EMBL/GenBank/DDBJ whole genome shotgun (WGS) entry which is preliminary data.</text>
</comment>
<accession>A0ACC0XBS7</accession>
<dbReference type="EMBL" id="CM047748">
    <property type="protein sequence ID" value="KAJ0013924.1"/>
    <property type="molecule type" value="Genomic_DNA"/>
</dbReference>
<sequence length="134" mass="14760">MGDMGENSQVLTQNLGLQRTPLNNSNERRAKGLCYNCNERFIPSHRCKKLFLIEGCDIGEGEEVVSDTAANVVKEIDGVLEISLHAICGAKAPKTMRDFANLIMKYEVVGKEVELKGVTARMDTVISDPTCEAR</sequence>
<evidence type="ECO:0000313" key="2">
    <source>
        <dbReference type="Proteomes" id="UP001163603"/>
    </source>
</evidence>
<name>A0ACC0XBS7_9ROSI</name>
<gene>
    <name evidence="1" type="ORF">Pint_20742</name>
</gene>
<organism evidence="1 2">
    <name type="scientific">Pistacia integerrima</name>
    <dbReference type="NCBI Taxonomy" id="434235"/>
    <lineage>
        <taxon>Eukaryota</taxon>
        <taxon>Viridiplantae</taxon>
        <taxon>Streptophyta</taxon>
        <taxon>Embryophyta</taxon>
        <taxon>Tracheophyta</taxon>
        <taxon>Spermatophyta</taxon>
        <taxon>Magnoliopsida</taxon>
        <taxon>eudicotyledons</taxon>
        <taxon>Gunneridae</taxon>
        <taxon>Pentapetalae</taxon>
        <taxon>rosids</taxon>
        <taxon>malvids</taxon>
        <taxon>Sapindales</taxon>
        <taxon>Anacardiaceae</taxon>
        <taxon>Pistacia</taxon>
    </lineage>
</organism>
<dbReference type="Proteomes" id="UP001163603">
    <property type="component" value="Chromosome 13"/>
</dbReference>